<gene>
    <name evidence="2" type="ordered locus">SNSL254_A4761</name>
</gene>
<reference evidence="2 3" key="1">
    <citation type="journal article" date="2011" name="J. Bacteriol.">
        <title>Comparative genomics of 28 Salmonella enterica isolates: evidence for CRISPR-mediated adaptive sublineage evolution.</title>
        <authorList>
            <person name="Fricke W.F."/>
            <person name="Mammel M.K."/>
            <person name="McDermott P.F."/>
            <person name="Tartera C."/>
            <person name="White D.G."/>
            <person name="Leclerc J.E."/>
            <person name="Ravel J."/>
            <person name="Cebula T.A."/>
        </authorList>
    </citation>
    <scope>NUCLEOTIDE SEQUENCE [LARGE SCALE GENOMIC DNA]</scope>
    <source>
        <strain evidence="2 3">SL254</strain>
    </source>
</reference>
<protein>
    <recommendedName>
        <fullName evidence="4">Lipoprotein</fullName>
    </recommendedName>
</protein>
<name>A0A0H3BR24_SALNS</name>
<dbReference type="PROSITE" id="PS51257">
    <property type="entry name" value="PROKAR_LIPOPROTEIN"/>
    <property type="match status" value="1"/>
</dbReference>
<evidence type="ECO:0000256" key="1">
    <source>
        <dbReference type="SAM" id="SignalP"/>
    </source>
</evidence>
<dbReference type="Proteomes" id="UP000008824">
    <property type="component" value="Chromosome"/>
</dbReference>
<dbReference type="KEGG" id="see:SNSL254_A4761"/>
<proteinExistence type="predicted"/>
<accession>A0A0H3BR24</accession>
<evidence type="ECO:0000313" key="2">
    <source>
        <dbReference type="EMBL" id="ACF63943.1"/>
    </source>
</evidence>
<dbReference type="EMBL" id="CP001113">
    <property type="protein sequence ID" value="ACF63943.1"/>
    <property type="molecule type" value="Genomic_DNA"/>
</dbReference>
<dbReference type="RefSeq" id="WP_000944337.1">
    <property type="nucleotide sequence ID" value="NC_011080.1"/>
</dbReference>
<sequence length="462" mass="52921">MLRIKQFCLSILLMLAPVLALACSGIPYALFHYQPWGQGTKYVVEEDYDYGINFKDIEIREVKFSQLRHVPDRIVNEYNDRGKMSNDFVHVAAFSSLIKNDFWQFYWLTDGQHILWAGKIVQNPPGKPPVDAATFRAYGRFAADKDSLYFDGERTDDNHGEKRVDIDSLQQVGGNIKLNDSGDVLKDRRNLYFQGRWLASAQGYSILGVKSWEQRNILFSPTSCDTTSNPGPWDTILRTATQVFINGVAIDADPNSFHVVRWVAGVQLLYRDKAGVKRYYFGKDCLNTFNVQRDKVTWMTREASRRGDDCRIATIPNVDPEYFHPIHYNWTVAQYKDLLYQVKYVSPVDRVLTITRLPDPQVQLKAGANLVGKQIYFIGDGGVQIIDPIGPLVWFKNPDGSFSDVFAHDDRYLYFFGDTLVDSGQRRNVTRTLDTAHIDKSGYYLVTEEGKYEVINNAFTSR</sequence>
<organism evidence="2 3">
    <name type="scientific">Salmonella newport (strain SL254)</name>
    <dbReference type="NCBI Taxonomy" id="423368"/>
    <lineage>
        <taxon>Bacteria</taxon>
        <taxon>Pseudomonadati</taxon>
        <taxon>Pseudomonadota</taxon>
        <taxon>Gammaproteobacteria</taxon>
        <taxon>Enterobacterales</taxon>
        <taxon>Enterobacteriaceae</taxon>
        <taxon>Salmonella</taxon>
    </lineage>
</organism>
<dbReference type="AlphaFoldDB" id="A0A0H3BR24"/>
<feature type="signal peptide" evidence="1">
    <location>
        <begin position="1"/>
        <end position="22"/>
    </location>
</feature>
<keyword evidence="1" id="KW-0732">Signal</keyword>
<feature type="chain" id="PRO_5002605262" description="Lipoprotein" evidence="1">
    <location>
        <begin position="23"/>
        <end position="462"/>
    </location>
</feature>
<evidence type="ECO:0000313" key="3">
    <source>
        <dbReference type="Proteomes" id="UP000008824"/>
    </source>
</evidence>
<evidence type="ECO:0008006" key="4">
    <source>
        <dbReference type="Google" id="ProtNLM"/>
    </source>
</evidence>
<dbReference type="HOGENOM" id="CLU_025860_0_0_6"/>